<feature type="region of interest" description="Disordered" evidence="10">
    <location>
        <begin position="26"/>
        <end position="55"/>
    </location>
</feature>
<dbReference type="InterPro" id="IPR036457">
    <property type="entry name" value="PPM-type-like_dom_sf"/>
</dbReference>
<dbReference type="CDD" id="cd00143">
    <property type="entry name" value="PP2Cc"/>
    <property type="match status" value="1"/>
</dbReference>
<dbReference type="AlphaFoldDB" id="A9V9A6"/>
<evidence type="ECO:0000256" key="4">
    <source>
        <dbReference type="ARBA" id="ARBA00022816"/>
    </source>
</evidence>
<protein>
    <recommendedName>
        <fullName evidence="15">PPM-type phosphatase domain-containing protein</fullName>
    </recommendedName>
</protein>
<dbReference type="Pfam" id="PF00481">
    <property type="entry name" value="PP2C"/>
    <property type="match status" value="1"/>
</dbReference>
<evidence type="ECO:0000259" key="11">
    <source>
        <dbReference type="PROSITE" id="PS51472"/>
    </source>
</evidence>
<keyword evidence="3 9" id="KW-0813">Transport</keyword>
<keyword evidence="7 9" id="KW-0906">Nuclear pore complex</keyword>
<dbReference type="GO" id="GO:0015031">
    <property type="term" value="P:protein transport"/>
    <property type="evidence" value="ECO:0007669"/>
    <property type="project" value="UniProtKB-KW"/>
</dbReference>
<dbReference type="EMBL" id="CH991570">
    <property type="protein sequence ID" value="EDQ85896.1"/>
    <property type="molecule type" value="Genomic_DNA"/>
</dbReference>
<dbReference type="PROSITE" id="PS51472">
    <property type="entry name" value="RRM_NUP35"/>
    <property type="match status" value="1"/>
</dbReference>
<dbReference type="SUPFAM" id="SSF54928">
    <property type="entry name" value="RNA-binding domain, RBD"/>
    <property type="match status" value="1"/>
</dbReference>
<dbReference type="GO" id="GO:0007165">
    <property type="term" value="P:signal transduction"/>
    <property type="evidence" value="ECO:0000318"/>
    <property type="project" value="GO_Central"/>
</dbReference>
<feature type="compositionally biased region" description="Low complexity" evidence="10">
    <location>
        <begin position="126"/>
        <end position="145"/>
    </location>
</feature>
<feature type="region of interest" description="Disordered" evidence="10">
    <location>
        <begin position="179"/>
        <end position="380"/>
    </location>
</feature>
<dbReference type="InterPro" id="IPR035979">
    <property type="entry name" value="RBD_domain_sf"/>
</dbReference>
<dbReference type="SMART" id="SM00332">
    <property type="entry name" value="PP2Cc"/>
    <property type="match status" value="1"/>
</dbReference>
<dbReference type="InterPro" id="IPR015655">
    <property type="entry name" value="PP2C"/>
</dbReference>
<organism evidence="13 14">
    <name type="scientific">Monosiga brevicollis</name>
    <name type="common">Choanoflagellate</name>
    <dbReference type="NCBI Taxonomy" id="81824"/>
    <lineage>
        <taxon>Eukaryota</taxon>
        <taxon>Choanoflagellata</taxon>
        <taxon>Craspedida</taxon>
        <taxon>Salpingoecidae</taxon>
        <taxon>Monosiga</taxon>
    </lineage>
</organism>
<dbReference type="Proteomes" id="UP000001357">
    <property type="component" value="Unassembled WGS sequence"/>
</dbReference>
<evidence type="ECO:0000313" key="14">
    <source>
        <dbReference type="Proteomes" id="UP000001357"/>
    </source>
</evidence>
<feature type="region of interest" description="Disordered" evidence="10">
    <location>
        <begin position="68"/>
        <end position="162"/>
    </location>
</feature>
<gene>
    <name evidence="13" type="ORF">MONBRDRAFT_34068</name>
</gene>
<dbReference type="STRING" id="81824.A9V9A6"/>
<dbReference type="RefSeq" id="XP_001749375.1">
    <property type="nucleotide sequence ID" value="XM_001749323.1"/>
</dbReference>
<evidence type="ECO:0000256" key="6">
    <source>
        <dbReference type="ARBA" id="ARBA00023010"/>
    </source>
</evidence>
<sequence>MQSLPLQSVGLGASPLSASSPIGLLGSENGSGATKPSLAIRGHGAGPRISQSVRSTPQPVIMETVHTLHGQAPTRDPLLASPVSSLSYSEPVSPVQRWTGTATGASGATQAGLVPSPPAKNGGGPAPATSTTAAAAAAARAALRASPPPGSPSPGPTPASAVAEANLERHAADTRIARSARLRSQSMRQRPPSGRLLPLFAQTGEAPPDSETQRRLNSPGAGLAISASPARNSRDPHTRPRPASQQSARPTSRGPFAWNLPGDGQGVPPTAEPSTLTPRSPRPPENRRSVTPAGYNIRRQHMMSPTLNQEPSLSGLDRRESPPRLDSVPGRGTPSLRVVEEDVLASRQTPPSSVIVGPLQPDGLVPTIPTEPRNRRSSLTRRFSSPALLEEGEDLPINRRDSKGYAFDMEGLTPVPATPTPEAPSTSPTIQVPEYGAYSMGGGYAGNPKENQDGFLVYEGSSALPFLAAVMDGHGVNGRKVSGFAESTLGVEILESYRQNQALSEALVNGIVSTAAKLRKSTIDARESGTTAVVCARTPDGRQLIVANVGDSRCVLGRCLGGSRYQPIPLSRDHKPSDPGERQRIQRAGGYVEPTRVRGWGFQGPARVWRRRQQEGGLALSRSVGDFHLFEAGVVAEPELQIHAGRQYLGRGPGLWTRSSIARHIAYQHPLTSDVPLGLDRKLEKTLDSQDHFIVLGSDGVFDHLSNAQVILFLAKYQEGADFVITSNSLECHLSSQNSAKIRLKFGEKLNKLFRQTQKHDKCHTLSNEFFEILSLSLSHTRRTAVAVAAGMGINMSSPLSGASTLACRATNSSKLLPTAASPSLARTSFAAGSERSGHQGPRPAAVLAATDPPIADLFDEVSRREDTVSVVATTQQLANTSMVGHDQSMRLETDEAALEGRLPDGRHQLACVTIFGFGLADLDLVMTEFERCGRILRRETKTNCNWLHVQFDDQLSAQRALSKHGMVLSARLMVGVQPCLDEEFLRNAVESRSRTEMGVLSTPVRKTPIRDLSARSRVTAGAGFEPQGQTSGPVPATPQPSSYMKSLRDYVLGW</sequence>
<evidence type="ECO:0000259" key="12">
    <source>
        <dbReference type="PROSITE" id="PS51746"/>
    </source>
</evidence>
<comment type="similarity">
    <text evidence="2">Belongs to the Nup35 family.</text>
</comment>
<proteinExistence type="inferred from homology"/>
<dbReference type="InParanoid" id="A9V9A6"/>
<dbReference type="InterPro" id="IPR007846">
    <property type="entry name" value="RRM_NUP35_dom"/>
</dbReference>
<evidence type="ECO:0008006" key="15">
    <source>
        <dbReference type="Google" id="ProtNLM"/>
    </source>
</evidence>
<evidence type="ECO:0000313" key="13">
    <source>
        <dbReference type="EMBL" id="EDQ85896.1"/>
    </source>
</evidence>
<feature type="compositionally biased region" description="Low complexity" evidence="10">
    <location>
        <begin position="99"/>
        <end position="112"/>
    </location>
</feature>
<evidence type="ECO:0000256" key="7">
    <source>
        <dbReference type="ARBA" id="ARBA00023132"/>
    </source>
</evidence>
<evidence type="ECO:0000256" key="2">
    <source>
        <dbReference type="ARBA" id="ARBA00009454"/>
    </source>
</evidence>
<keyword evidence="6" id="KW-0811">Translocation</keyword>
<accession>A9V9A6</accession>
<dbReference type="Pfam" id="PF05172">
    <property type="entry name" value="RRM_Nup35"/>
    <property type="match status" value="1"/>
</dbReference>
<reference evidence="13 14" key="1">
    <citation type="journal article" date="2008" name="Nature">
        <title>The genome of the choanoflagellate Monosiga brevicollis and the origin of metazoans.</title>
        <authorList>
            <consortium name="JGI Sequencing"/>
            <person name="King N."/>
            <person name="Westbrook M.J."/>
            <person name="Young S.L."/>
            <person name="Kuo A."/>
            <person name="Abedin M."/>
            <person name="Chapman J."/>
            <person name="Fairclough S."/>
            <person name="Hellsten U."/>
            <person name="Isogai Y."/>
            <person name="Letunic I."/>
            <person name="Marr M."/>
            <person name="Pincus D."/>
            <person name="Putnam N."/>
            <person name="Rokas A."/>
            <person name="Wright K.J."/>
            <person name="Zuzow R."/>
            <person name="Dirks W."/>
            <person name="Good M."/>
            <person name="Goodstein D."/>
            <person name="Lemons D."/>
            <person name="Li W."/>
            <person name="Lyons J.B."/>
            <person name="Morris A."/>
            <person name="Nichols S."/>
            <person name="Richter D.J."/>
            <person name="Salamov A."/>
            <person name="Bork P."/>
            <person name="Lim W.A."/>
            <person name="Manning G."/>
            <person name="Miller W.T."/>
            <person name="McGinnis W."/>
            <person name="Shapiro H."/>
            <person name="Tjian R."/>
            <person name="Grigoriev I.V."/>
            <person name="Rokhsar D."/>
        </authorList>
    </citation>
    <scope>NUCLEOTIDE SEQUENCE [LARGE SCALE GENOMIC DNA]</scope>
    <source>
        <strain evidence="14">MX1 / ATCC 50154</strain>
    </source>
</reference>
<dbReference type="InterPro" id="IPR001932">
    <property type="entry name" value="PPM-type_phosphatase-like_dom"/>
</dbReference>
<keyword evidence="14" id="KW-1185">Reference proteome</keyword>
<dbReference type="FunFam" id="3.30.70.330:FF:000095">
    <property type="entry name" value="Putative Nucleoporin NUP53"/>
    <property type="match status" value="1"/>
</dbReference>
<dbReference type="eggNOG" id="KOG0698">
    <property type="taxonomic scope" value="Eukaryota"/>
</dbReference>
<dbReference type="GeneID" id="5894554"/>
<evidence type="ECO:0000256" key="9">
    <source>
        <dbReference type="PROSITE-ProRule" id="PRU00804"/>
    </source>
</evidence>
<name>A9V9A6_MONBE</name>
<dbReference type="InterPro" id="IPR012677">
    <property type="entry name" value="Nucleotide-bd_a/b_plait_sf"/>
</dbReference>
<dbReference type="eggNOG" id="KOG4285">
    <property type="taxonomic scope" value="Eukaryota"/>
</dbReference>
<keyword evidence="5" id="KW-0653">Protein transport</keyword>
<dbReference type="PANTHER" id="PTHR47992">
    <property type="entry name" value="PROTEIN PHOSPHATASE"/>
    <property type="match status" value="1"/>
</dbReference>
<feature type="compositionally biased region" description="Polar residues" evidence="10">
    <location>
        <begin position="303"/>
        <end position="312"/>
    </location>
</feature>
<evidence type="ECO:0000256" key="1">
    <source>
        <dbReference type="ARBA" id="ARBA00004567"/>
    </source>
</evidence>
<evidence type="ECO:0000256" key="3">
    <source>
        <dbReference type="ARBA" id="ARBA00022448"/>
    </source>
</evidence>
<dbReference type="KEGG" id="mbr:MONBRDRAFT_34068"/>
<dbReference type="GO" id="GO:0051028">
    <property type="term" value="P:mRNA transport"/>
    <property type="evidence" value="ECO:0007669"/>
    <property type="project" value="UniProtKB-UniRule"/>
</dbReference>
<feature type="domain" description="RRM Nup35-type" evidence="11">
    <location>
        <begin position="907"/>
        <end position="987"/>
    </location>
</feature>
<feature type="compositionally biased region" description="Pro residues" evidence="10">
    <location>
        <begin position="146"/>
        <end position="157"/>
    </location>
</feature>
<dbReference type="Gene3D" id="3.30.70.330">
    <property type="match status" value="1"/>
</dbReference>
<dbReference type="PROSITE" id="PS51746">
    <property type="entry name" value="PPM_2"/>
    <property type="match status" value="1"/>
</dbReference>
<evidence type="ECO:0000256" key="8">
    <source>
        <dbReference type="ARBA" id="ARBA00023242"/>
    </source>
</evidence>
<dbReference type="OMA" id="WSAESAC"/>
<feature type="domain" description="PPM-type phosphatase" evidence="12">
    <location>
        <begin position="434"/>
        <end position="776"/>
    </location>
</feature>
<feature type="region of interest" description="Disordered" evidence="10">
    <location>
        <begin position="1023"/>
        <end position="1043"/>
    </location>
</feature>
<evidence type="ECO:0000256" key="10">
    <source>
        <dbReference type="SAM" id="MobiDB-lite"/>
    </source>
</evidence>
<dbReference type="Gene3D" id="3.60.40.10">
    <property type="entry name" value="PPM-type phosphatase domain"/>
    <property type="match status" value="1"/>
</dbReference>
<keyword evidence="4 9" id="KW-0509">mRNA transport</keyword>
<keyword evidence="8 9" id="KW-0539">Nucleus</keyword>
<dbReference type="GO" id="GO:0004722">
    <property type="term" value="F:protein serine/threonine phosphatase activity"/>
    <property type="evidence" value="ECO:0000318"/>
    <property type="project" value="GO_Central"/>
</dbReference>
<dbReference type="CDD" id="cd12441">
    <property type="entry name" value="RRM_Nup53_like"/>
    <property type="match status" value="1"/>
</dbReference>
<dbReference type="GO" id="GO:0003676">
    <property type="term" value="F:nucleic acid binding"/>
    <property type="evidence" value="ECO:0007669"/>
    <property type="project" value="InterPro"/>
</dbReference>
<comment type="subcellular location">
    <subcellularLocation>
        <location evidence="1">Nucleus</location>
        <location evidence="1">Nuclear pore complex</location>
    </subcellularLocation>
</comment>
<dbReference type="GO" id="GO:0005643">
    <property type="term" value="C:nuclear pore"/>
    <property type="evidence" value="ECO:0007669"/>
    <property type="project" value="UniProtKB-SubCell"/>
</dbReference>
<evidence type="ECO:0000256" key="5">
    <source>
        <dbReference type="ARBA" id="ARBA00022927"/>
    </source>
</evidence>
<dbReference type="SUPFAM" id="SSF81606">
    <property type="entry name" value="PP2C-like"/>
    <property type="match status" value="1"/>
</dbReference>